<dbReference type="NCBIfam" id="TIGR02246">
    <property type="entry name" value="SgcJ/EcaC family oxidoreductase"/>
    <property type="match status" value="1"/>
</dbReference>
<dbReference type="HOGENOM" id="CLU_129336_1_1_11"/>
<evidence type="ECO:0000259" key="1">
    <source>
        <dbReference type="Pfam" id="PF13474"/>
    </source>
</evidence>
<accession>H5XBW6</accession>
<dbReference type="EMBL" id="CM001439">
    <property type="protein sequence ID" value="EHR52753.1"/>
    <property type="molecule type" value="Genomic_DNA"/>
</dbReference>
<evidence type="ECO:0000313" key="2">
    <source>
        <dbReference type="EMBL" id="EHR52753.1"/>
    </source>
</evidence>
<dbReference type="InterPro" id="IPR037401">
    <property type="entry name" value="SnoaL-like"/>
</dbReference>
<gene>
    <name evidence="2" type="ORF">SacmaDRAFT_4570</name>
</gene>
<evidence type="ECO:0000313" key="3">
    <source>
        <dbReference type="Proteomes" id="UP000004926"/>
    </source>
</evidence>
<name>H5XBW6_9PSEU</name>
<organism evidence="2 3">
    <name type="scientific">Saccharomonospora marina XMU15</name>
    <dbReference type="NCBI Taxonomy" id="882083"/>
    <lineage>
        <taxon>Bacteria</taxon>
        <taxon>Bacillati</taxon>
        <taxon>Actinomycetota</taxon>
        <taxon>Actinomycetes</taxon>
        <taxon>Pseudonocardiales</taxon>
        <taxon>Pseudonocardiaceae</taxon>
        <taxon>Saccharomonospora</taxon>
    </lineage>
</organism>
<dbReference type="eggNOG" id="COG4319">
    <property type="taxonomic scope" value="Bacteria"/>
</dbReference>
<dbReference type="Gene3D" id="3.10.450.50">
    <property type="match status" value="1"/>
</dbReference>
<keyword evidence="3" id="KW-1185">Reference proteome</keyword>
<dbReference type="InterPro" id="IPR011944">
    <property type="entry name" value="Steroid_delta5-4_isomerase"/>
</dbReference>
<feature type="domain" description="SnoaL-like" evidence="1">
    <location>
        <begin position="30"/>
        <end position="139"/>
    </location>
</feature>
<protein>
    <recommendedName>
        <fullName evidence="1">SnoaL-like domain-containing protein</fullName>
    </recommendedName>
</protein>
<dbReference type="Proteomes" id="UP000004926">
    <property type="component" value="Chromosome"/>
</dbReference>
<dbReference type="AlphaFoldDB" id="H5XBW6"/>
<dbReference type="STRING" id="882083.SacmaDRAFT_4570"/>
<sequence>MTTIDPSALPTAPSDEDRAAVAAIPGKIGTAWARHDADAFAEVFTEDCTMILPGVFRKGRDEVRSYMAQAFAGQFKGTQVTGRPVNVSFLTADSAVLTTTGGILAPGETEVSDARAIRASWVLVKRGGEWYLAAYHNSPRDVAP</sequence>
<dbReference type="OrthoDB" id="582586at2"/>
<dbReference type="SUPFAM" id="SSF54427">
    <property type="entry name" value="NTF2-like"/>
    <property type="match status" value="1"/>
</dbReference>
<dbReference type="RefSeq" id="WP_009156131.1">
    <property type="nucleotide sequence ID" value="NZ_CM001439.1"/>
</dbReference>
<proteinExistence type="predicted"/>
<dbReference type="Pfam" id="PF13474">
    <property type="entry name" value="SnoaL_3"/>
    <property type="match status" value="1"/>
</dbReference>
<reference evidence="2 3" key="1">
    <citation type="journal article" date="2012" name="Stand. Genomic Sci.">
        <title>Genome sequence of the ocean sediment bacterium Saccharomonospora marina type strain (XMU15(T)).</title>
        <authorList>
            <person name="Klenk H.P."/>
            <person name="Lu M."/>
            <person name="Lucas S."/>
            <person name="Lapidus A."/>
            <person name="Copeland A."/>
            <person name="Pitluck S."/>
            <person name="Goodwin L.A."/>
            <person name="Han C."/>
            <person name="Tapia R."/>
            <person name="Brambilla E.M."/>
            <person name="Potter G."/>
            <person name="Land M."/>
            <person name="Ivanova N."/>
            <person name="Rohde M."/>
            <person name="Goker M."/>
            <person name="Detter J.C."/>
            <person name="Li W.J."/>
            <person name="Kyrpides N.C."/>
            <person name="Woyke T."/>
        </authorList>
    </citation>
    <scope>NUCLEOTIDE SEQUENCE [LARGE SCALE GENOMIC DNA]</scope>
    <source>
        <strain evidence="2 3">XMU15</strain>
    </source>
</reference>
<dbReference type="InterPro" id="IPR032710">
    <property type="entry name" value="NTF2-like_dom_sf"/>
</dbReference>